<organism evidence="1 2">
    <name type="scientific">Clostridium magnum DSM 2767</name>
    <dbReference type="NCBI Taxonomy" id="1121326"/>
    <lineage>
        <taxon>Bacteria</taxon>
        <taxon>Bacillati</taxon>
        <taxon>Bacillota</taxon>
        <taxon>Clostridia</taxon>
        <taxon>Eubacteriales</taxon>
        <taxon>Clostridiaceae</taxon>
        <taxon>Clostridium</taxon>
    </lineage>
</organism>
<proteinExistence type="predicted"/>
<dbReference type="RefSeq" id="WP_066621318.1">
    <property type="nucleotide sequence ID" value="NZ_FQXL01000004.1"/>
</dbReference>
<dbReference type="EMBL" id="LWAE01000002">
    <property type="protein sequence ID" value="KZL92090.1"/>
    <property type="molecule type" value="Genomic_DNA"/>
</dbReference>
<dbReference type="AlphaFoldDB" id="A0A162T0F6"/>
<accession>A0A162T0F6</accession>
<comment type="caution">
    <text evidence="1">The sequence shown here is derived from an EMBL/GenBank/DDBJ whole genome shotgun (WGS) entry which is preliminary data.</text>
</comment>
<evidence type="ECO:0000313" key="1">
    <source>
        <dbReference type="EMBL" id="KZL92090.1"/>
    </source>
</evidence>
<sequence length="62" mass="7137">MQENILMLLKLDEIKNITKGLKVALDAINKSENSDDGNLKENIEDVLVKLLNIEYECYKNIE</sequence>
<reference evidence="1 2" key="1">
    <citation type="submission" date="2016-04" db="EMBL/GenBank/DDBJ databases">
        <title>Genome sequence of Clostridium magnum DSM 2767.</title>
        <authorList>
            <person name="Poehlein A."/>
            <person name="Uhlig R."/>
            <person name="Fischer R."/>
            <person name="Bahl H."/>
            <person name="Daniel R."/>
        </authorList>
    </citation>
    <scope>NUCLEOTIDE SEQUENCE [LARGE SCALE GENOMIC DNA]</scope>
    <source>
        <strain evidence="1 2">DSM 2767</strain>
    </source>
</reference>
<keyword evidence="2" id="KW-1185">Reference proteome</keyword>
<dbReference type="Proteomes" id="UP000076603">
    <property type="component" value="Unassembled WGS sequence"/>
</dbReference>
<protein>
    <submittedName>
        <fullName evidence="1">Uncharacterized protein</fullName>
    </submittedName>
</protein>
<name>A0A162T0F6_9CLOT</name>
<dbReference type="OrthoDB" id="1933820at2"/>
<evidence type="ECO:0000313" key="2">
    <source>
        <dbReference type="Proteomes" id="UP000076603"/>
    </source>
</evidence>
<dbReference type="PATRIC" id="fig|1121326.3.peg.1886"/>
<dbReference type="STRING" id="1121326.CLMAG_18960"/>
<gene>
    <name evidence="1" type="ORF">CLMAG_18960</name>
</gene>